<keyword evidence="5" id="KW-1015">Disulfide bond</keyword>
<evidence type="ECO:0000259" key="7">
    <source>
        <dbReference type="PROSITE" id="PS51296"/>
    </source>
</evidence>
<feature type="region of interest" description="Disordered" evidence="6">
    <location>
        <begin position="492"/>
        <end position="526"/>
    </location>
</feature>
<keyword evidence="4" id="KW-0411">Iron-sulfur</keyword>
<accession>A0A7W3ZME5</accession>
<dbReference type="InterPro" id="IPR017941">
    <property type="entry name" value="Rieske_2Fe-2S"/>
</dbReference>
<dbReference type="InterPro" id="IPR036922">
    <property type="entry name" value="Rieske_2Fe-2S_sf"/>
</dbReference>
<name>A0A7W3ZME5_9ACTN</name>
<dbReference type="PROSITE" id="PS51296">
    <property type="entry name" value="RIESKE"/>
    <property type="match status" value="1"/>
</dbReference>
<dbReference type="GO" id="GO:0051537">
    <property type="term" value="F:2 iron, 2 sulfur cluster binding"/>
    <property type="evidence" value="ECO:0007669"/>
    <property type="project" value="UniProtKB-KW"/>
</dbReference>
<dbReference type="EMBL" id="JABJWZ010000045">
    <property type="protein sequence ID" value="MBB1253272.1"/>
    <property type="molecule type" value="Genomic_DNA"/>
</dbReference>
<feature type="region of interest" description="Disordered" evidence="6">
    <location>
        <begin position="1"/>
        <end position="23"/>
    </location>
</feature>
<organism evidence="8 9">
    <name type="scientific">Streptomyces alkaliterrae</name>
    <dbReference type="NCBI Taxonomy" id="2213162"/>
    <lineage>
        <taxon>Bacteria</taxon>
        <taxon>Bacillati</taxon>
        <taxon>Actinomycetota</taxon>
        <taxon>Actinomycetes</taxon>
        <taxon>Kitasatosporales</taxon>
        <taxon>Streptomycetaceae</taxon>
        <taxon>Streptomyces</taxon>
    </lineage>
</organism>
<dbReference type="GO" id="GO:0005737">
    <property type="term" value="C:cytoplasm"/>
    <property type="evidence" value="ECO:0007669"/>
    <property type="project" value="TreeGrafter"/>
</dbReference>
<dbReference type="Gene3D" id="3.50.50.60">
    <property type="entry name" value="FAD/NAD(P)-binding domain"/>
    <property type="match status" value="1"/>
</dbReference>
<reference evidence="9" key="1">
    <citation type="submission" date="2020-05" db="EMBL/GenBank/DDBJ databases">
        <title>Classification of alakaliphilic streptomycetes isolated from an alkaline soil next to Lonar Crater, India and a proposal for the recognition of Streptomyces alkaliterrae sp. nov.</title>
        <authorList>
            <person name="Golinska P."/>
        </authorList>
    </citation>
    <scope>NUCLEOTIDE SEQUENCE [LARGE SCALE GENOMIC DNA]</scope>
    <source>
        <strain evidence="9">OF3</strain>
    </source>
</reference>
<dbReference type="PANTHER" id="PTHR13847:SF274">
    <property type="entry name" value="RIESKE 2FE-2S IRON-SULFUR PROTEIN YHFW-RELATED"/>
    <property type="match status" value="1"/>
</dbReference>
<evidence type="ECO:0000256" key="1">
    <source>
        <dbReference type="ARBA" id="ARBA00022714"/>
    </source>
</evidence>
<comment type="caution">
    <text evidence="8">The sequence shown here is derived from an EMBL/GenBank/DDBJ whole genome shotgun (WGS) entry which is preliminary data.</text>
</comment>
<dbReference type="Pfam" id="PF00355">
    <property type="entry name" value="Rieske"/>
    <property type="match status" value="1"/>
</dbReference>
<dbReference type="GO" id="GO:0016020">
    <property type="term" value="C:membrane"/>
    <property type="evidence" value="ECO:0007669"/>
    <property type="project" value="InterPro"/>
</dbReference>
<keyword evidence="2" id="KW-0479">Metal-binding</keyword>
<dbReference type="InterPro" id="IPR005805">
    <property type="entry name" value="Rieske_Fe-S_prot_C"/>
</dbReference>
<keyword evidence="3" id="KW-0408">Iron</keyword>
<dbReference type="SUPFAM" id="SSF50022">
    <property type="entry name" value="ISP domain"/>
    <property type="match status" value="1"/>
</dbReference>
<dbReference type="Gene3D" id="2.102.10.10">
    <property type="entry name" value="Rieske [2Fe-2S] iron-sulphur domain"/>
    <property type="match status" value="1"/>
</dbReference>
<dbReference type="GO" id="GO:0016705">
    <property type="term" value="F:oxidoreductase activity, acting on paired donors, with incorporation or reduction of molecular oxygen"/>
    <property type="evidence" value="ECO:0007669"/>
    <property type="project" value="UniProtKB-ARBA"/>
</dbReference>
<dbReference type="SUPFAM" id="SSF51905">
    <property type="entry name" value="FAD/NAD(P)-binding domain"/>
    <property type="match status" value="1"/>
</dbReference>
<evidence type="ECO:0000256" key="2">
    <source>
        <dbReference type="ARBA" id="ARBA00022723"/>
    </source>
</evidence>
<protein>
    <submittedName>
        <fullName evidence="8">FAD-dependent oxidoreductase</fullName>
    </submittedName>
</protein>
<evidence type="ECO:0000256" key="4">
    <source>
        <dbReference type="ARBA" id="ARBA00023014"/>
    </source>
</evidence>
<dbReference type="GO" id="GO:0004497">
    <property type="term" value="F:monooxygenase activity"/>
    <property type="evidence" value="ECO:0007669"/>
    <property type="project" value="UniProtKB-ARBA"/>
</dbReference>
<dbReference type="Gene3D" id="3.30.9.10">
    <property type="entry name" value="D-Amino Acid Oxidase, subunit A, domain 2"/>
    <property type="match status" value="1"/>
</dbReference>
<feature type="domain" description="Rieske" evidence="7">
    <location>
        <begin position="423"/>
        <end position="505"/>
    </location>
</feature>
<evidence type="ECO:0000256" key="5">
    <source>
        <dbReference type="ARBA" id="ARBA00023157"/>
    </source>
</evidence>
<sequence length="526" mass="56726">MSTESLTHRSYWTDSAPATETTTFPPLREDHADVVVVGGGLVGLLTAWELTRNGADVVLVEAGRIAAAVSGRTSAKVTALHGFTYSSLVERHDEATAGLYARSQLDALQYLAGVVEALDADVGWQRVPAYSYVEAARELPRLQTEERAATAAGLPVRAVTEVDLPFPVAGGLRLDDQYQFHPRRFLLAVAADLARRGARIYENSRVVKLHDGVVGRVSTADGATATAPDVVVATHYPVFDRSGAFARLAVRREVVVAGSLPAGQAPGGMYLTFEDRTRSLRCAPLPDPGRRLLIVTGEKFTPGEEDAAGAFHRLTDWARVRFPGVRLSHRWATQDTFSTDGLPLVGRLNPATRHVLLATGFAGWGMSGGAMAARLLTDYLTGRPRPPWSRIYDPRRLPGFSEAGEFLGHQAFVAKHFVGDRLHSAPPLTELAPGDGAVVEHGGERYAAYREPDGRVRLLSARCTHLGCLVRFDEAEREWACPCHGSRFAVDGSVRHGPATRPLETRDTPESPFEGSGEGSGSGSEP</sequence>
<evidence type="ECO:0000256" key="6">
    <source>
        <dbReference type="SAM" id="MobiDB-lite"/>
    </source>
</evidence>
<dbReference type="Proteomes" id="UP000525686">
    <property type="component" value="Unassembled WGS sequence"/>
</dbReference>
<gene>
    <name evidence="8" type="ORF">H3146_07790</name>
</gene>
<feature type="compositionally biased region" description="Gly residues" evidence="6">
    <location>
        <begin position="516"/>
        <end position="526"/>
    </location>
</feature>
<evidence type="ECO:0000313" key="9">
    <source>
        <dbReference type="Proteomes" id="UP000525686"/>
    </source>
</evidence>
<dbReference type="GO" id="GO:0046872">
    <property type="term" value="F:metal ion binding"/>
    <property type="evidence" value="ECO:0007669"/>
    <property type="project" value="UniProtKB-KW"/>
</dbReference>
<dbReference type="InterPro" id="IPR036188">
    <property type="entry name" value="FAD/NAD-bd_sf"/>
</dbReference>
<dbReference type="PRINTS" id="PR00162">
    <property type="entry name" value="RIESKE"/>
</dbReference>
<dbReference type="Pfam" id="PF01266">
    <property type="entry name" value="DAO"/>
    <property type="match status" value="1"/>
</dbReference>
<dbReference type="AlphaFoldDB" id="A0A7W3ZME5"/>
<evidence type="ECO:0000256" key="3">
    <source>
        <dbReference type="ARBA" id="ARBA00023004"/>
    </source>
</evidence>
<dbReference type="InterPro" id="IPR006076">
    <property type="entry name" value="FAD-dep_OxRdtase"/>
</dbReference>
<keyword evidence="1" id="KW-0001">2Fe-2S</keyword>
<dbReference type="PANTHER" id="PTHR13847">
    <property type="entry name" value="SARCOSINE DEHYDROGENASE-RELATED"/>
    <property type="match status" value="1"/>
</dbReference>
<proteinExistence type="predicted"/>
<evidence type="ECO:0000313" key="8">
    <source>
        <dbReference type="EMBL" id="MBB1253272.1"/>
    </source>
</evidence>
<dbReference type="RefSeq" id="WP_181353891.1">
    <property type="nucleotide sequence ID" value="NZ_JABJWZ010000045.1"/>
</dbReference>